<protein>
    <submittedName>
        <fullName evidence="3">Uncharacterized protein</fullName>
    </submittedName>
</protein>
<accession>A0A395SAJ9</accession>
<proteinExistence type="predicted"/>
<feature type="transmembrane region" description="Helical" evidence="2">
    <location>
        <begin position="487"/>
        <end position="507"/>
    </location>
</feature>
<keyword evidence="2" id="KW-0472">Membrane</keyword>
<feature type="transmembrane region" description="Helical" evidence="2">
    <location>
        <begin position="58"/>
        <end position="83"/>
    </location>
</feature>
<evidence type="ECO:0000313" key="4">
    <source>
        <dbReference type="Proteomes" id="UP000266152"/>
    </source>
</evidence>
<dbReference type="EMBL" id="PXOF01000060">
    <property type="protein sequence ID" value="RGP69441.1"/>
    <property type="molecule type" value="Genomic_DNA"/>
</dbReference>
<dbReference type="STRING" id="5514.A0A395SAJ9"/>
<keyword evidence="4" id="KW-1185">Reference proteome</keyword>
<feature type="transmembrane region" description="Helical" evidence="2">
    <location>
        <begin position="114"/>
        <end position="137"/>
    </location>
</feature>
<evidence type="ECO:0000256" key="1">
    <source>
        <dbReference type="SAM" id="MobiDB-lite"/>
    </source>
</evidence>
<evidence type="ECO:0000313" key="3">
    <source>
        <dbReference type="EMBL" id="RGP69441.1"/>
    </source>
</evidence>
<feature type="transmembrane region" description="Helical" evidence="2">
    <location>
        <begin position="21"/>
        <end position="46"/>
    </location>
</feature>
<dbReference type="Proteomes" id="UP000266152">
    <property type="component" value="Unassembled WGS sequence"/>
</dbReference>
<keyword evidence="2" id="KW-0812">Transmembrane</keyword>
<gene>
    <name evidence="3" type="ORF">FSPOR_4545</name>
</gene>
<organism evidence="3 4">
    <name type="scientific">Fusarium sporotrichioides</name>
    <dbReference type="NCBI Taxonomy" id="5514"/>
    <lineage>
        <taxon>Eukaryota</taxon>
        <taxon>Fungi</taxon>
        <taxon>Dikarya</taxon>
        <taxon>Ascomycota</taxon>
        <taxon>Pezizomycotina</taxon>
        <taxon>Sordariomycetes</taxon>
        <taxon>Hypocreomycetidae</taxon>
        <taxon>Hypocreales</taxon>
        <taxon>Nectriaceae</taxon>
        <taxon>Fusarium</taxon>
    </lineage>
</organism>
<feature type="region of interest" description="Disordered" evidence="1">
    <location>
        <begin position="582"/>
        <end position="603"/>
    </location>
</feature>
<keyword evidence="2" id="KW-1133">Transmembrane helix</keyword>
<comment type="caution">
    <text evidence="3">The sequence shown here is derived from an EMBL/GenBank/DDBJ whole genome shotgun (WGS) entry which is preliminary data.</text>
</comment>
<dbReference type="AlphaFoldDB" id="A0A395SAJ9"/>
<name>A0A395SAJ9_FUSSP</name>
<reference evidence="3 4" key="1">
    <citation type="journal article" date="2018" name="PLoS Pathog.">
        <title>Evolution of structural diversity of trichothecenes, a family of toxins produced by plant pathogenic and entomopathogenic fungi.</title>
        <authorList>
            <person name="Proctor R.H."/>
            <person name="McCormick S.P."/>
            <person name="Kim H.S."/>
            <person name="Cardoza R.E."/>
            <person name="Stanley A.M."/>
            <person name="Lindo L."/>
            <person name="Kelly A."/>
            <person name="Brown D.W."/>
            <person name="Lee T."/>
            <person name="Vaughan M.M."/>
            <person name="Alexander N.J."/>
            <person name="Busman M."/>
            <person name="Gutierrez S."/>
        </authorList>
    </citation>
    <scope>NUCLEOTIDE SEQUENCE [LARGE SCALE GENOMIC DNA]</scope>
    <source>
        <strain evidence="3 4">NRRL 3299</strain>
    </source>
</reference>
<evidence type="ECO:0000256" key="2">
    <source>
        <dbReference type="SAM" id="Phobius"/>
    </source>
</evidence>
<sequence length="619" mass="67725">MAKSNGFIGFFSSDYNTFISLVFTTPLATTLLCLSLNGTLFSGAFLKFVNDNRPSVQFAVQIMANFMSALQIVVICRVINLGVRRRLKTKSMSLDLMRAWMDAMIPRINWDLPFVYILLLGLLVSVSMVLSAIWAAAMTPVETFEYIEGTVQIPSWDNITHVKEYPSEVGSVGPTKHTALGKFTYSVGIQMLGSLLASAASASPIHNSTRNHEKLDQTGYSYVGRSYGVGSSPGLGEVHFQTGRTVLGWQYQEEGYRAKVSCIYNASSDFNLSPEDSSMRWAAQGELPDSDDGYEYSTYVGFGDGNAVVAIGVAHFKDKDAIVAPERKYIGFAAGGFYKFLNTTQCEVDFEPTRFNVTVSSRGKNITVVPTNDTKVRDIDPTRWIKGTVLRQFELIANDETNLYVSTVGTAFNASITDHRLRLEMNNTLSSRTSTNVTLEGVENAITAMVDDMLVAYASAQFMVGEFQDEVKGSIRVTAVVIGEKKFAIAAFALNMAVVALFILEAIRTRGWKGITEFDPSDIRHVMIAASEGGANLAQVGFSNRDKLGKISVRVGETGAGRFTLAVDGEVSPTVKYESMRGADMRGANGGNESDDERYKASAVETISTRSRDRSILVM</sequence>